<feature type="transmembrane region" description="Helical" evidence="8">
    <location>
        <begin position="12"/>
        <end position="34"/>
    </location>
</feature>
<dbReference type="PANTHER" id="PTHR47529:SF1">
    <property type="entry name" value="PERIPLASMIC CHAPERONE PPID"/>
    <property type="match status" value="1"/>
</dbReference>
<evidence type="ECO:0000256" key="4">
    <source>
        <dbReference type="ARBA" id="ARBA00022989"/>
    </source>
</evidence>
<keyword evidence="6" id="KW-0143">Chaperone</keyword>
<dbReference type="InterPro" id="IPR027304">
    <property type="entry name" value="Trigger_fact/SurA_dom_sf"/>
</dbReference>
<dbReference type="SUPFAM" id="SSF109998">
    <property type="entry name" value="Triger factor/SurA peptide-binding domain-like"/>
    <property type="match status" value="1"/>
</dbReference>
<dbReference type="Pfam" id="PF13145">
    <property type="entry name" value="Rotamase_2"/>
    <property type="match status" value="1"/>
</dbReference>
<protein>
    <submittedName>
        <fullName evidence="10">Peptidyl-prolyl cis-trans isomerase D</fullName>
        <ecNumber evidence="10">5.2.1.8</ecNumber>
    </submittedName>
</protein>
<evidence type="ECO:0000256" key="1">
    <source>
        <dbReference type="ARBA" id="ARBA00004401"/>
    </source>
</evidence>
<evidence type="ECO:0000256" key="5">
    <source>
        <dbReference type="ARBA" id="ARBA00023136"/>
    </source>
</evidence>
<dbReference type="Gene3D" id="1.10.4030.10">
    <property type="entry name" value="Porin chaperone SurA, peptide-binding domain"/>
    <property type="match status" value="1"/>
</dbReference>
<keyword evidence="2" id="KW-1003">Cell membrane</keyword>
<feature type="domain" description="PpiC" evidence="9">
    <location>
        <begin position="252"/>
        <end position="365"/>
    </location>
</feature>
<evidence type="ECO:0000256" key="6">
    <source>
        <dbReference type="ARBA" id="ARBA00023186"/>
    </source>
</evidence>
<keyword evidence="10" id="KW-0413">Isomerase</keyword>
<comment type="similarity">
    <text evidence="7">Belongs to the PpiD chaperone family.</text>
</comment>
<evidence type="ECO:0000256" key="2">
    <source>
        <dbReference type="ARBA" id="ARBA00022475"/>
    </source>
</evidence>
<dbReference type="InterPro" id="IPR000297">
    <property type="entry name" value="PPIase_PpiC"/>
</dbReference>
<dbReference type="AlphaFoldDB" id="A0A377J3J3"/>
<dbReference type="GO" id="GO:0005886">
    <property type="term" value="C:plasma membrane"/>
    <property type="evidence" value="ECO:0007669"/>
    <property type="project" value="UniProtKB-SubCell"/>
</dbReference>
<evidence type="ECO:0000313" key="11">
    <source>
        <dbReference type="Proteomes" id="UP000254841"/>
    </source>
</evidence>
<evidence type="ECO:0000256" key="8">
    <source>
        <dbReference type="SAM" id="Phobius"/>
    </source>
</evidence>
<dbReference type="InterPro" id="IPR052029">
    <property type="entry name" value="PpiD_chaperone"/>
</dbReference>
<evidence type="ECO:0000313" key="10">
    <source>
        <dbReference type="EMBL" id="STO97072.1"/>
    </source>
</evidence>
<dbReference type="EC" id="5.2.1.8" evidence="10"/>
<dbReference type="Pfam" id="PF13624">
    <property type="entry name" value="SurA_N_3"/>
    <property type="match status" value="1"/>
</dbReference>
<gene>
    <name evidence="10" type="primary">ppiD</name>
    <name evidence="10" type="ORF">NCTC12410_00891</name>
</gene>
<dbReference type="Proteomes" id="UP000254841">
    <property type="component" value="Unassembled WGS sequence"/>
</dbReference>
<keyword evidence="5 8" id="KW-0472">Membrane</keyword>
<reference evidence="10 11" key="1">
    <citation type="submission" date="2018-06" db="EMBL/GenBank/DDBJ databases">
        <authorList>
            <consortium name="Pathogen Informatics"/>
            <person name="Doyle S."/>
        </authorList>
    </citation>
    <scope>NUCLEOTIDE SEQUENCE [LARGE SCALE GENOMIC DNA]</scope>
    <source>
        <strain evidence="10 11">NCTC12410</strain>
    </source>
</reference>
<proteinExistence type="inferred from homology"/>
<comment type="subcellular location">
    <subcellularLocation>
        <location evidence="1">Cell membrane</location>
        <topology evidence="1">Single-pass type II membrane protein</topology>
    </subcellularLocation>
</comment>
<dbReference type="GO" id="GO:0003755">
    <property type="term" value="F:peptidyl-prolyl cis-trans isomerase activity"/>
    <property type="evidence" value="ECO:0007669"/>
    <property type="project" value="UniProtKB-EC"/>
</dbReference>
<evidence type="ECO:0000256" key="7">
    <source>
        <dbReference type="ARBA" id="ARBA00038408"/>
    </source>
</evidence>
<name>A0A377J3J3_9HELI</name>
<keyword evidence="4 8" id="KW-1133">Transmembrane helix</keyword>
<evidence type="ECO:0000256" key="3">
    <source>
        <dbReference type="ARBA" id="ARBA00022692"/>
    </source>
</evidence>
<evidence type="ECO:0000259" key="9">
    <source>
        <dbReference type="Pfam" id="PF13145"/>
    </source>
</evidence>
<organism evidence="10 11">
    <name type="scientific">Helicobacter canis</name>
    <dbReference type="NCBI Taxonomy" id="29419"/>
    <lineage>
        <taxon>Bacteria</taxon>
        <taxon>Pseudomonadati</taxon>
        <taxon>Campylobacterota</taxon>
        <taxon>Epsilonproteobacteria</taxon>
        <taxon>Campylobacterales</taxon>
        <taxon>Helicobacteraceae</taxon>
        <taxon>Helicobacter</taxon>
    </lineage>
</organism>
<dbReference type="EMBL" id="UGHV01000001">
    <property type="protein sequence ID" value="STO97072.1"/>
    <property type="molecule type" value="Genomic_DNA"/>
</dbReference>
<sequence>MIEWMQKHKKWLVVTIWISAIAFIGAGGFAWGVYDYSLSGNSVAKVGQISISKAEFAQAYQNEFDRRNYQQGGTLDEAQAKEMGLDEQVLRGLISNALIRNYALDLGLRVSDEEIAREISTGREYEALRTDGVFDLKKYDQFIASNGISKQYFEEQVQQQLLTQKILSLIFPQIITQAPLPITPLERESLSFGFALQDVVELSVIKGASIAIAPTQDELKSYWEEHKDSYQTPASYQVQMIVVPTKDQTYQDDELQKFYEQNYITQESKEIPESIKDQVVLAFQQQKARVEALKEYSKLQKSEQTHAKVQVITQDSTEYSQEILQALESSAKGTTLKPMPFGDDFITLKIVEKNAPKSRGFDEVRIQIQEEYIKSERLKQLHKLATARLETFNGQKIIARFPTQAEISTQRYTLGGLDFYTSMGLLQHIFDSHKSTNYAIMGENAFLFRIVSQSVSPMDSKDSYIDALVNQVKMELMTRVVFDFLEQRYKIKKFI</sequence>
<dbReference type="PANTHER" id="PTHR47529">
    <property type="entry name" value="PEPTIDYL-PROLYL CIS-TRANS ISOMERASE D"/>
    <property type="match status" value="1"/>
</dbReference>
<accession>A0A377J3J3</accession>
<keyword evidence="3 8" id="KW-0812">Transmembrane</keyword>
<dbReference type="RefSeq" id="WP_115011344.1">
    <property type="nucleotide sequence ID" value="NZ_UGHV01000001.1"/>
</dbReference>
<dbReference type="OrthoDB" id="9788030at2"/>